<proteinExistence type="predicted"/>
<accession>K0RUE3</accession>
<evidence type="ECO:0000313" key="2">
    <source>
        <dbReference type="EMBL" id="EJK56039.1"/>
    </source>
</evidence>
<dbReference type="Proteomes" id="UP000266841">
    <property type="component" value="Unassembled WGS sequence"/>
</dbReference>
<dbReference type="EMBL" id="AGNL01032549">
    <property type="protein sequence ID" value="EJK56039.1"/>
    <property type="molecule type" value="Genomic_DNA"/>
</dbReference>
<feature type="region of interest" description="Disordered" evidence="1">
    <location>
        <begin position="28"/>
        <end position="108"/>
    </location>
</feature>
<keyword evidence="3" id="KW-1185">Reference proteome</keyword>
<reference evidence="2 3" key="1">
    <citation type="journal article" date="2012" name="Genome Biol.">
        <title>Genome and low-iron response of an oceanic diatom adapted to chronic iron limitation.</title>
        <authorList>
            <person name="Lommer M."/>
            <person name="Specht M."/>
            <person name="Roy A.S."/>
            <person name="Kraemer L."/>
            <person name="Andreson R."/>
            <person name="Gutowska M.A."/>
            <person name="Wolf J."/>
            <person name="Bergner S.V."/>
            <person name="Schilhabel M.B."/>
            <person name="Klostermeier U.C."/>
            <person name="Beiko R.G."/>
            <person name="Rosenstiel P."/>
            <person name="Hippler M."/>
            <person name="Laroche J."/>
        </authorList>
    </citation>
    <scope>NUCLEOTIDE SEQUENCE [LARGE SCALE GENOMIC DNA]</scope>
    <source>
        <strain evidence="2 3">CCMP1005</strain>
    </source>
</reference>
<comment type="caution">
    <text evidence="2">The sequence shown here is derived from an EMBL/GenBank/DDBJ whole genome shotgun (WGS) entry which is preliminary data.</text>
</comment>
<protein>
    <submittedName>
        <fullName evidence="2">Uncharacterized protein</fullName>
    </submittedName>
</protein>
<organism evidence="2 3">
    <name type="scientific">Thalassiosira oceanica</name>
    <name type="common">Marine diatom</name>
    <dbReference type="NCBI Taxonomy" id="159749"/>
    <lineage>
        <taxon>Eukaryota</taxon>
        <taxon>Sar</taxon>
        <taxon>Stramenopiles</taxon>
        <taxon>Ochrophyta</taxon>
        <taxon>Bacillariophyta</taxon>
        <taxon>Coscinodiscophyceae</taxon>
        <taxon>Thalassiosirophycidae</taxon>
        <taxon>Thalassiosirales</taxon>
        <taxon>Thalassiosiraceae</taxon>
        <taxon>Thalassiosira</taxon>
    </lineage>
</organism>
<evidence type="ECO:0000256" key="1">
    <source>
        <dbReference type="SAM" id="MobiDB-lite"/>
    </source>
</evidence>
<evidence type="ECO:0000313" key="3">
    <source>
        <dbReference type="Proteomes" id="UP000266841"/>
    </source>
</evidence>
<name>K0RUE3_THAOC</name>
<feature type="compositionally biased region" description="Basic and acidic residues" evidence="1">
    <location>
        <begin position="36"/>
        <end position="53"/>
    </location>
</feature>
<sequence>MMDGEHCCLPGFYRRVDSILTILTRSFQGDAGLATDEGRDGPRAAGRRRDVVPDGRGVPPQAPRRGFRGGQSVGAVPRRAPGPPNPAAGLATQRWPTQRWSGRGRTPS</sequence>
<gene>
    <name evidence="2" type="ORF">THAOC_24144</name>
</gene>
<dbReference type="AlphaFoldDB" id="K0RUE3"/>